<evidence type="ECO:0000256" key="2">
    <source>
        <dbReference type="ARBA" id="ARBA00005831"/>
    </source>
</evidence>
<evidence type="ECO:0000256" key="6">
    <source>
        <dbReference type="ARBA" id="ARBA00023034"/>
    </source>
</evidence>
<evidence type="ECO:0000256" key="7">
    <source>
        <dbReference type="ARBA" id="ARBA00023136"/>
    </source>
</evidence>
<evidence type="ECO:0000256" key="1">
    <source>
        <dbReference type="ARBA" id="ARBA00004395"/>
    </source>
</evidence>
<reference evidence="11" key="1">
    <citation type="submission" date="2020-01" db="EMBL/GenBank/DDBJ databases">
        <title>Development of genomics and gene disruption for Polysphondylium violaceum indicates a role for the polyketide synthase stlB in stalk morphogenesis.</title>
        <authorList>
            <person name="Narita B."/>
            <person name="Kawabe Y."/>
            <person name="Kin K."/>
            <person name="Saito T."/>
            <person name="Gibbs R."/>
            <person name="Kuspa A."/>
            <person name="Muzny D."/>
            <person name="Queller D."/>
            <person name="Richards S."/>
            <person name="Strassman J."/>
            <person name="Sucgang R."/>
            <person name="Worley K."/>
            <person name="Schaap P."/>
        </authorList>
    </citation>
    <scope>NUCLEOTIDE SEQUENCE</scope>
    <source>
        <strain evidence="11">QSvi11</strain>
    </source>
</reference>
<keyword evidence="12" id="KW-1185">Reference proteome</keyword>
<dbReference type="GO" id="GO:0007030">
    <property type="term" value="P:Golgi organization"/>
    <property type="evidence" value="ECO:0007669"/>
    <property type="project" value="TreeGrafter"/>
</dbReference>
<dbReference type="InterPro" id="IPR019335">
    <property type="entry name" value="COG7"/>
</dbReference>
<dbReference type="PANTHER" id="PTHR21443:SF0">
    <property type="entry name" value="CONSERVED OLIGOMERIC GOLGI COMPLEX SUBUNIT 7"/>
    <property type="match status" value="1"/>
</dbReference>
<evidence type="ECO:0000256" key="9">
    <source>
        <dbReference type="SAM" id="Coils"/>
    </source>
</evidence>
<keyword evidence="4" id="KW-0813">Transport</keyword>
<feature type="region of interest" description="Disordered" evidence="10">
    <location>
        <begin position="576"/>
        <end position="606"/>
    </location>
</feature>
<dbReference type="GO" id="GO:0006890">
    <property type="term" value="P:retrograde vesicle-mediated transport, Golgi to endoplasmic reticulum"/>
    <property type="evidence" value="ECO:0007669"/>
    <property type="project" value="TreeGrafter"/>
</dbReference>
<dbReference type="Pfam" id="PF10191">
    <property type="entry name" value="COG7"/>
    <property type="match status" value="2"/>
</dbReference>
<keyword evidence="7" id="KW-0472">Membrane</keyword>
<protein>
    <recommendedName>
        <fullName evidence="3">Conserved oligomeric Golgi complex subunit 7</fullName>
    </recommendedName>
    <alternativeName>
        <fullName evidence="8">Component of oligomeric Golgi complex 7</fullName>
    </alternativeName>
</protein>
<keyword evidence="5" id="KW-0653">Protein transport</keyword>
<evidence type="ECO:0000256" key="5">
    <source>
        <dbReference type="ARBA" id="ARBA00022927"/>
    </source>
</evidence>
<evidence type="ECO:0000256" key="10">
    <source>
        <dbReference type="SAM" id="MobiDB-lite"/>
    </source>
</evidence>
<organism evidence="11 12">
    <name type="scientific">Polysphondylium violaceum</name>
    <dbReference type="NCBI Taxonomy" id="133409"/>
    <lineage>
        <taxon>Eukaryota</taxon>
        <taxon>Amoebozoa</taxon>
        <taxon>Evosea</taxon>
        <taxon>Eumycetozoa</taxon>
        <taxon>Dictyostelia</taxon>
        <taxon>Dictyosteliales</taxon>
        <taxon>Dictyosteliaceae</taxon>
        <taxon>Polysphondylium</taxon>
    </lineage>
</organism>
<dbReference type="OrthoDB" id="245173at2759"/>
<keyword evidence="6" id="KW-0333">Golgi apparatus</keyword>
<comment type="similarity">
    <text evidence="2">Belongs to the COG7 family.</text>
</comment>
<dbReference type="GO" id="GO:0017119">
    <property type="term" value="C:Golgi transport complex"/>
    <property type="evidence" value="ECO:0007669"/>
    <property type="project" value="InterPro"/>
</dbReference>
<dbReference type="EMBL" id="AJWJ01000483">
    <property type="protein sequence ID" value="KAF2070501.1"/>
    <property type="molecule type" value="Genomic_DNA"/>
</dbReference>
<dbReference type="AlphaFoldDB" id="A0A8J4UQC7"/>
<dbReference type="GO" id="GO:0006886">
    <property type="term" value="P:intracellular protein transport"/>
    <property type="evidence" value="ECO:0007669"/>
    <property type="project" value="InterPro"/>
</dbReference>
<evidence type="ECO:0000256" key="4">
    <source>
        <dbReference type="ARBA" id="ARBA00022448"/>
    </source>
</evidence>
<evidence type="ECO:0000313" key="11">
    <source>
        <dbReference type="EMBL" id="KAF2070501.1"/>
    </source>
</evidence>
<comment type="subcellular location">
    <subcellularLocation>
        <location evidence="1">Golgi apparatus membrane</location>
        <topology evidence="1">Peripheral membrane protein</topology>
    </subcellularLocation>
</comment>
<comment type="caution">
    <text evidence="11">The sequence shown here is derived from an EMBL/GenBank/DDBJ whole genome shotgun (WGS) entry which is preliminary data.</text>
</comment>
<accession>A0A8J4UQC7</accession>
<evidence type="ECO:0000256" key="3">
    <source>
        <dbReference type="ARBA" id="ARBA00020984"/>
    </source>
</evidence>
<name>A0A8J4UQC7_9MYCE</name>
<dbReference type="PANTHER" id="PTHR21443">
    <property type="entry name" value="CONSERVED OLIGOMERIC GOLGI COMPLEX COMPONENT 7"/>
    <property type="match status" value="1"/>
</dbReference>
<dbReference type="GO" id="GO:0000139">
    <property type="term" value="C:Golgi membrane"/>
    <property type="evidence" value="ECO:0007669"/>
    <property type="project" value="UniProtKB-SubCell"/>
</dbReference>
<sequence>MKSVNKDIDSIFSSKEFNTKAWLNSVFSSHQNDAKLSNNNNNNNNDSSLEVLLESVSSNILSNLQIHWIELNMSLENTTSESLLIVPKAIREIDRIRNESLNLKNKIKIINQKLEAINILQQQQQQQISPTTNSNNNNNNSIINQNNTIQLISKMDLVKNRMEKSIRSLQEAEKLLNFSQQVDTLFQSNDFLKISEKLEEVKQSLSVLNDVPEFRQQASKFVAYQDRLETMLKPQLIIALNAKNLDVCSQYLKIFQNIQKEEKFYEYYYTCKSDPLKTLWNSYTIKNLTQINNTAIVSPPINNNSNNNFLSPNYNSPISTSPTGTLSPTYSSTTTTTTTSTIDSGDTFQNWLSKFYDEVLITLNSEHSWLYNLTPTNYQKMLENMLIYLFNSINQTFQSRIDSAINQKTNNTNSSGIVKIQDLLSIYKTTLSFLRSLSPIFNDSLNKQEKLFKTILEPFKYFQSKFFEYELKYLKSNIQNLNIIKKNDYLSTIKNIETTIPKIFIILQSSIERFLEFTLCSDIDSYLNVLNQFFIDFISICLKDPLQELKVLAEIYSPNILNLLSSASGTLSPSTLIDKGHNRSNSNSGATTGSRTHSRSSSMNSQQSMTNLQQNWEYFQGSMRLLQSINQLLLKFQSFESNFYLNLTHYLSKESDQLITFIRKLILQDVVKLNKLQKTISLLESISQNNVKLTTNNNNSKEEKKYILQDSFKEICTFLSLAQNFVFETMIYFIKSKLKDLPKMVSTEWVEIHQQLLNQQQQSSSTHFEFLNSNNSSNTTSSLSSTNINYMTLIAEHLLTIPQQLDPYSEEESIRFSSLIAIKYPIKTLNSHDDEFYQKIVAQYHKEEIELNNSIKEQEQQEQQEEQEEIQDSIAHQWITLVAKATEKLYLQSIMEIISLSDFAAQQISNDIEYLFNVLSALGVPPDSLLAKTLEFIKLDKNTLTTIFTNNSTSFSNAEKNICNLLIKMKSKN</sequence>
<keyword evidence="9" id="KW-0175">Coiled coil</keyword>
<gene>
    <name evidence="11" type="ORF">CYY_008184</name>
</gene>
<feature type="coiled-coil region" evidence="9">
    <location>
        <begin position="841"/>
        <end position="876"/>
    </location>
</feature>
<evidence type="ECO:0000313" key="12">
    <source>
        <dbReference type="Proteomes" id="UP000695562"/>
    </source>
</evidence>
<proteinExistence type="inferred from homology"/>
<evidence type="ECO:0000256" key="8">
    <source>
        <dbReference type="ARBA" id="ARBA00031345"/>
    </source>
</evidence>
<dbReference type="Proteomes" id="UP000695562">
    <property type="component" value="Unassembled WGS sequence"/>
</dbReference>
<feature type="compositionally biased region" description="Low complexity" evidence="10">
    <location>
        <begin position="588"/>
        <end position="606"/>
    </location>
</feature>